<dbReference type="InterPro" id="IPR050951">
    <property type="entry name" value="Retrovirus_Pol_polyprotein"/>
</dbReference>
<dbReference type="GO" id="GO:0003824">
    <property type="term" value="F:catalytic activity"/>
    <property type="evidence" value="ECO:0007669"/>
    <property type="project" value="UniProtKB-KW"/>
</dbReference>
<dbReference type="Gene3D" id="3.30.70.270">
    <property type="match status" value="1"/>
</dbReference>
<reference evidence="4" key="1">
    <citation type="journal article" date="2023" name="bioRxiv">
        <title>Improved chromosome-level genome assembly for marigold (Tagetes erecta).</title>
        <authorList>
            <person name="Jiang F."/>
            <person name="Yuan L."/>
            <person name="Wang S."/>
            <person name="Wang H."/>
            <person name="Xu D."/>
            <person name="Wang A."/>
            <person name="Fan W."/>
        </authorList>
    </citation>
    <scope>NUCLEOTIDE SEQUENCE</scope>
    <source>
        <strain evidence="4">WSJ</strain>
        <tissue evidence="4">Leaf</tissue>
    </source>
</reference>
<evidence type="ECO:0000256" key="1">
    <source>
        <dbReference type="ARBA" id="ARBA00023268"/>
    </source>
</evidence>
<dbReference type="InterPro" id="IPR041577">
    <property type="entry name" value="RT_RNaseH_2"/>
</dbReference>
<feature type="domain" description="Tf2-1-like SH3-like" evidence="3">
    <location>
        <begin position="225"/>
        <end position="288"/>
    </location>
</feature>
<comment type="caution">
    <text evidence="4">The sequence shown here is derived from an EMBL/GenBank/DDBJ whole genome shotgun (WGS) entry which is preliminary data.</text>
</comment>
<dbReference type="FunFam" id="3.30.70.270:FF:000020">
    <property type="entry name" value="Transposon Tf2-6 polyprotein-like Protein"/>
    <property type="match status" value="1"/>
</dbReference>
<dbReference type="EMBL" id="JAUHHV010000001">
    <property type="protein sequence ID" value="KAK1439957.1"/>
    <property type="molecule type" value="Genomic_DNA"/>
</dbReference>
<dbReference type="Gene3D" id="3.30.420.10">
    <property type="entry name" value="Ribonuclease H-like superfamily/Ribonuclease H"/>
    <property type="match status" value="1"/>
</dbReference>
<evidence type="ECO:0000259" key="2">
    <source>
        <dbReference type="Pfam" id="PF17919"/>
    </source>
</evidence>
<name>A0AAD8LEH0_TARER</name>
<evidence type="ECO:0000313" key="5">
    <source>
        <dbReference type="Proteomes" id="UP001229421"/>
    </source>
</evidence>
<proteinExistence type="predicted"/>
<dbReference type="AlphaFoldDB" id="A0AAD8LEH0"/>
<keyword evidence="5" id="KW-1185">Reference proteome</keyword>
<dbReference type="InterPro" id="IPR056924">
    <property type="entry name" value="SH3_Tf2-1"/>
</dbReference>
<dbReference type="SUPFAM" id="SSF56672">
    <property type="entry name" value="DNA/RNA polymerases"/>
    <property type="match status" value="1"/>
</dbReference>
<evidence type="ECO:0000313" key="4">
    <source>
        <dbReference type="EMBL" id="KAK1439957.1"/>
    </source>
</evidence>
<gene>
    <name evidence="4" type="ORF">QVD17_05782</name>
</gene>
<accession>A0AAD8LEH0</accession>
<sequence>MREVQFLGHIVSEKGIQVDPTKIEAVKRWEAPKTPTEIRQFLGLAGYYRRFIENFSKIARPLTTLTQKKIKFEWGEKQQEAFKMLKQKLCSAPILSLPDGTDDFTVYCDASYQGLGGVLMQRNKWCLPKRYGGSWDTHLPLVEFSYNNSYQASIKMAPFEALYGRKCRSPLCWAEVGDVQLTGPEIVQETTDKIFKIKERLVTARSRQKSYADKRRKPLEFAVDDRVMLKVSPWKGAVRFGKKGKLSPRYVGPFRIIERVGPVAYRLELPDELGNVHDTFHISNLKKCLSDESLVIPLREIRIDDKMYFVEEPVEVMDRQEKRLKRSRIPIVKVRWNSRYGPEFTWEREDEIKRKYSHLFVQNNDVEENNREPQVAIN</sequence>
<dbReference type="Proteomes" id="UP001229421">
    <property type="component" value="Unassembled WGS sequence"/>
</dbReference>
<organism evidence="4 5">
    <name type="scientific">Tagetes erecta</name>
    <name type="common">African marigold</name>
    <dbReference type="NCBI Taxonomy" id="13708"/>
    <lineage>
        <taxon>Eukaryota</taxon>
        <taxon>Viridiplantae</taxon>
        <taxon>Streptophyta</taxon>
        <taxon>Embryophyta</taxon>
        <taxon>Tracheophyta</taxon>
        <taxon>Spermatophyta</taxon>
        <taxon>Magnoliopsida</taxon>
        <taxon>eudicotyledons</taxon>
        <taxon>Gunneridae</taxon>
        <taxon>Pentapetalae</taxon>
        <taxon>asterids</taxon>
        <taxon>campanulids</taxon>
        <taxon>Asterales</taxon>
        <taxon>Asteraceae</taxon>
        <taxon>Asteroideae</taxon>
        <taxon>Heliantheae alliance</taxon>
        <taxon>Tageteae</taxon>
        <taxon>Tagetes</taxon>
    </lineage>
</organism>
<evidence type="ECO:0000259" key="3">
    <source>
        <dbReference type="Pfam" id="PF24626"/>
    </source>
</evidence>
<dbReference type="Pfam" id="PF17919">
    <property type="entry name" value="RT_RNaseH_2"/>
    <property type="match status" value="1"/>
</dbReference>
<evidence type="ECO:0008006" key="6">
    <source>
        <dbReference type="Google" id="ProtNLM"/>
    </source>
</evidence>
<dbReference type="PANTHER" id="PTHR37984:SF5">
    <property type="entry name" value="PROTEIN NYNRIN-LIKE"/>
    <property type="match status" value="1"/>
</dbReference>
<dbReference type="GO" id="GO:0003676">
    <property type="term" value="F:nucleic acid binding"/>
    <property type="evidence" value="ECO:0007669"/>
    <property type="project" value="InterPro"/>
</dbReference>
<dbReference type="InterPro" id="IPR043128">
    <property type="entry name" value="Rev_trsase/Diguanyl_cyclase"/>
</dbReference>
<keyword evidence="1" id="KW-0511">Multifunctional enzyme</keyword>
<feature type="domain" description="Reverse transcriptase/retrotransposon-derived protein RNase H-like" evidence="2">
    <location>
        <begin position="74"/>
        <end position="124"/>
    </location>
</feature>
<dbReference type="PANTHER" id="PTHR37984">
    <property type="entry name" value="PROTEIN CBG26694"/>
    <property type="match status" value="1"/>
</dbReference>
<protein>
    <recommendedName>
        <fullName evidence="6">Reverse transcriptase domain-containing protein</fullName>
    </recommendedName>
</protein>
<dbReference type="InterPro" id="IPR036397">
    <property type="entry name" value="RNaseH_sf"/>
</dbReference>
<dbReference type="InterPro" id="IPR043502">
    <property type="entry name" value="DNA/RNA_pol_sf"/>
</dbReference>
<dbReference type="Pfam" id="PF24626">
    <property type="entry name" value="SH3_Tf2-1"/>
    <property type="match status" value="1"/>
</dbReference>